<evidence type="ECO:0000313" key="1">
    <source>
        <dbReference type="EMBL" id="MBQ0928529.1"/>
    </source>
</evidence>
<accession>A0ABS5DQF8</accession>
<dbReference type="RefSeq" id="WP_210973537.1">
    <property type="nucleotide sequence ID" value="NZ_JAGPXE010000020.1"/>
</dbReference>
<evidence type="ECO:0000313" key="2">
    <source>
        <dbReference type="Proteomes" id="UP000674084"/>
    </source>
</evidence>
<organism evidence="1 2">
    <name type="scientific">Saccharopolyspora endophytica</name>
    <dbReference type="NCBI Taxonomy" id="543886"/>
    <lineage>
        <taxon>Bacteria</taxon>
        <taxon>Bacillati</taxon>
        <taxon>Actinomycetota</taxon>
        <taxon>Actinomycetes</taxon>
        <taxon>Pseudonocardiales</taxon>
        <taxon>Pseudonocardiaceae</taxon>
        <taxon>Saccharopolyspora</taxon>
    </lineage>
</organism>
<proteinExistence type="predicted"/>
<reference evidence="1 2" key="1">
    <citation type="submission" date="2021-04" db="EMBL/GenBank/DDBJ databases">
        <title>Whole-genome sequencing of Saccharopolyspora endophytica KCTC 19397.</title>
        <authorList>
            <person name="Ay H."/>
            <person name="Saygin H."/>
            <person name="Sahin N."/>
        </authorList>
    </citation>
    <scope>NUCLEOTIDE SEQUENCE [LARGE SCALE GENOMIC DNA]</scope>
    <source>
        <strain evidence="1 2">KCTC 19397</strain>
    </source>
</reference>
<dbReference type="EMBL" id="JAGPXE010000020">
    <property type="protein sequence ID" value="MBQ0928529.1"/>
    <property type="molecule type" value="Genomic_DNA"/>
</dbReference>
<dbReference type="Proteomes" id="UP000674084">
    <property type="component" value="Unassembled WGS sequence"/>
</dbReference>
<keyword evidence="2" id="KW-1185">Reference proteome</keyword>
<sequence length="87" mass="9525">MTRGETKRDRRLREAGKLMNEAAASLRRRTGQAIAAGGETVPPMSRYTMASLLEALAHEVARGKVSDWTITEAVKLARSIVVEDQGE</sequence>
<protein>
    <submittedName>
        <fullName evidence="1">Uncharacterized protein</fullName>
    </submittedName>
</protein>
<gene>
    <name evidence="1" type="ORF">KBO27_31685</name>
</gene>
<comment type="caution">
    <text evidence="1">The sequence shown here is derived from an EMBL/GenBank/DDBJ whole genome shotgun (WGS) entry which is preliminary data.</text>
</comment>
<name>A0ABS5DQF8_9PSEU</name>